<dbReference type="InterPro" id="IPR039679">
    <property type="entry name" value="NRBF2"/>
</dbReference>
<dbReference type="InterPro" id="IPR033393">
    <property type="entry name" value="NRBF2_MIT"/>
</dbReference>
<evidence type="ECO:0000256" key="2">
    <source>
        <dbReference type="SAM" id="MobiDB-lite"/>
    </source>
</evidence>
<accession>A0A6J1STM4</accession>
<keyword evidence="4" id="KW-1185">Reference proteome</keyword>
<dbReference type="RefSeq" id="XP_026284629.1">
    <property type="nucleotide sequence ID" value="XM_026428844.2"/>
</dbReference>
<dbReference type="OrthoDB" id="3694230at2759"/>
<reference evidence="5" key="1">
    <citation type="submission" date="2025-08" db="UniProtKB">
        <authorList>
            <consortium name="RefSeq"/>
        </authorList>
    </citation>
    <scope>IDENTIFICATION</scope>
    <source>
        <tissue evidence="5">Whole organism</tissue>
    </source>
</reference>
<name>A0A6J1STM4_FRAOC</name>
<dbReference type="GeneID" id="113210733"/>
<dbReference type="SUPFAM" id="SSF140361">
    <property type="entry name" value="MIT domain-like"/>
    <property type="match status" value="1"/>
</dbReference>
<dbReference type="AlphaFoldDB" id="A0A6J1STM4"/>
<protein>
    <submittedName>
        <fullName evidence="5">Nuclear receptor-binding factor 2</fullName>
    </submittedName>
</protein>
<feature type="compositionally biased region" description="Polar residues" evidence="2">
    <location>
        <begin position="142"/>
        <end position="159"/>
    </location>
</feature>
<dbReference type="Gene3D" id="1.20.58.80">
    <property type="entry name" value="Phosphotransferase system, lactose/cellobiose-type IIA subunit"/>
    <property type="match status" value="1"/>
</dbReference>
<organism evidence="4 5">
    <name type="scientific">Frankliniella occidentalis</name>
    <name type="common">Western flower thrips</name>
    <name type="synonym">Euthrips occidentalis</name>
    <dbReference type="NCBI Taxonomy" id="133901"/>
    <lineage>
        <taxon>Eukaryota</taxon>
        <taxon>Metazoa</taxon>
        <taxon>Ecdysozoa</taxon>
        <taxon>Arthropoda</taxon>
        <taxon>Hexapoda</taxon>
        <taxon>Insecta</taxon>
        <taxon>Pterygota</taxon>
        <taxon>Neoptera</taxon>
        <taxon>Paraneoptera</taxon>
        <taxon>Thysanoptera</taxon>
        <taxon>Terebrantia</taxon>
        <taxon>Thripoidea</taxon>
        <taxon>Thripidae</taxon>
        <taxon>Frankliniella</taxon>
    </lineage>
</organism>
<keyword evidence="5" id="KW-0675">Receptor</keyword>
<feature type="coiled-coil region" evidence="1">
    <location>
        <begin position="178"/>
        <end position="212"/>
    </location>
</feature>
<evidence type="ECO:0000256" key="1">
    <source>
        <dbReference type="SAM" id="Coils"/>
    </source>
</evidence>
<feature type="domain" description="Nuclear receptor-binding factor 2 MIT" evidence="3">
    <location>
        <begin position="3"/>
        <end position="72"/>
    </location>
</feature>
<dbReference type="PANTHER" id="PTHR14964">
    <property type="entry name" value="NUCLEAR RECEPTOR BINDING FACTOR 2"/>
    <property type="match status" value="1"/>
</dbReference>
<proteinExistence type="predicted"/>
<evidence type="ECO:0000313" key="5">
    <source>
        <dbReference type="RefSeq" id="XP_026284629.1"/>
    </source>
</evidence>
<dbReference type="PANTHER" id="PTHR14964:SF2">
    <property type="entry name" value="NUCLEAR RECEPTOR-BINDING FACTOR 2"/>
    <property type="match status" value="1"/>
</dbReference>
<dbReference type="KEGG" id="foc:113210733"/>
<dbReference type="GO" id="GO:0006914">
    <property type="term" value="P:autophagy"/>
    <property type="evidence" value="ECO:0007669"/>
    <property type="project" value="InterPro"/>
</dbReference>
<evidence type="ECO:0000313" key="4">
    <source>
        <dbReference type="Proteomes" id="UP000504606"/>
    </source>
</evidence>
<feature type="region of interest" description="Disordered" evidence="2">
    <location>
        <begin position="132"/>
        <end position="163"/>
    </location>
</feature>
<keyword evidence="1" id="KW-0175">Coiled coil</keyword>
<gene>
    <name evidence="5" type="primary">LOC113210733</name>
</gene>
<evidence type="ECO:0000259" key="3">
    <source>
        <dbReference type="Pfam" id="PF17169"/>
    </source>
</evidence>
<sequence length="296" mass="33340">MEDSPLNLAHREDRRAEQHLKFRRFDEAVKCHELAAKYIENAMTITSIPRALESLTLQREFHLRQLHIVELKKTQFSLVRKALENKRRIMAHLREKILSEDQKGQEPKSLQIAIYQTMQEADSLFVELLGGTGTDEVDSPANPDTTSQGQDPTPISNPLGSKHPKEDRVVIEELHTLNHQLRDLIKALIIQLDESERENKALRGRITELENELVRNAQSNCLNGAAVGLQNDPERNIQPHTANGTSVGLQVITDSTGGNFSPFVLSPVGQLSPDVVEARELPPLAPLEMPKFDYDM</sequence>
<dbReference type="Pfam" id="PF17169">
    <property type="entry name" value="NRBF2_MIT"/>
    <property type="match status" value="1"/>
</dbReference>
<dbReference type="Proteomes" id="UP000504606">
    <property type="component" value="Unplaced"/>
</dbReference>